<evidence type="ECO:0000313" key="4">
    <source>
        <dbReference type="Proteomes" id="UP001198565"/>
    </source>
</evidence>
<evidence type="ECO:0000259" key="2">
    <source>
        <dbReference type="PROSITE" id="PS51462"/>
    </source>
</evidence>
<dbReference type="InterPro" id="IPR020084">
    <property type="entry name" value="NUDIX_hydrolase_CS"/>
</dbReference>
<dbReference type="PANTHER" id="PTHR43222">
    <property type="entry name" value="NUDIX HYDROLASE 23"/>
    <property type="match status" value="1"/>
</dbReference>
<dbReference type="InterPro" id="IPR000086">
    <property type="entry name" value="NUDIX_hydrolase_dom"/>
</dbReference>
<reference evidence="3 4" key="1">
    <citation type="submission" date="2021-08" db="EMBL/GenBank/DDBJ databases">
        <title>Streptomyces sp. PTM05 isolated from lichen.</title>
        <authorList>
            <person name="Somphong A."/>
            <person name="Phongsopitanun W."/>
            <person name="Tanasupawat S."/>
        </authorList>
    </citation>
    <scope>NUCLEOTIDE SEQUENCE [LARGE SCALE GENOMIC DNA]</scope>
    <source>
        <strain evidence="3 4">Ptm05</strain>
    </source>
</reference>
<dbReference type="Gene3D" id="3.90.79.10">
    <property type="entry name" value="Nucleoside Triphosphate Pyrophosphohydrolase"/>
    <property type="match status" value="1"/>
</dbReference>
<dbReference type="SUPFAM" id="SSF55811">
    <property type="entry name" value="Nudix"/>
    <property type="match status" value="1"/>
</dbReference>
<dbReference type="Pfam" id="PF00293">
    <property type="entry name" value="NUDIX"/>
    <property type="match status" value="1"/>
</dbReference>
<gene>
    <name evidence="3" type="ORF">K7472_12580</name>
</gene>
<evidence type="ECO:0000256" key="1">
    <source>
        <dbReference type="ARBA" id="ARBA00022801"/>
    </source>
</evidence>
<dbReference type="EMBL" id="JAINVZ010000006">
    <property type="protein sequence ID" value="MBY8885680.1"/>
    <property type="molecule type" value="Genomic_DNA"/>
</dbReference>
<sequence>MSHNAPSDTPGDAHGGRTVKDAHCSSCGTAFPPDAAWPRTCPSCAATTYRNPLPVAVALQPVTDGDTTGLLVIRRTIEPAYGTLALPGGFMEVGETWQQAVVREMREETRVVADAERVRLADVMTDLTGRLLVFGLLPPRAIATLPPSRPTNETEGWQLLTEPAELGFPLHTRATAHWFATR</sequence>
<protein>
    <submittedName>
        <fullName evidence="3">NUDIX domain-containing protein</fullName>
    </submittedName>
</protein>
<dbReference type="CDD" id="cd04674">
    <property type="entry name" value="NUDIX_Hydrolase"/>
    <property type="match status" value="1"/>
</dbReference>
<feature type="domain" description="Nudix hydrolase" evidence="2">
    <location>
        <begin position="52"/>
        <end position="181"/>
    </location>
</feature>
<dbReference type="Proteomes" id="UP001198565">
    <property type="component" value="Unassembled WGS sequence"/>
</dbReference>
<keyword evidence="1" id="KW-0378">Hydrolase</keyword>
<dbReference type="PROSITE" id="PS00893">
    <property type="entry name" value="NUDIX_BOX"/>
    <property type="match status" value="1"/>
</dbReference>
<evidence type="ECO:0000313" key="3">
    <source>
        <dbReference type="EMBL" id="MBY8885680.1"/>
    </source>
</evidence>
<dbReference type="InterPro" id="IPR015797">
    <property type="entry name" value="NUDIX_hydrolase-like_dom_sf"/>
</dbReference>
<dbReference type="PANTHER" id="PTHR43222:SF12">
    <property type="entry name" value="NUDIX HYDROLASE"/>
    <property type="match status" value="1"/>
</dbReference>
<dbReference type="PROSITE" id="PS51462">
    <property type="entry name" value="NUDIX"/>
    <property type="match status" value="1"/>
</dbReference>
<organism evidence="3 4">
    <name type="scientific">Streptantibioticus parmotrematis</name>
    <dbReference type="NCBI Taxonomy" id="2873249"/>
    <lineage>
        <taxon>Bacteria</taxon>
        <taxon>Bacillati</taxon>
        <taxon>Actinomycetota</taxon>
        <taxon>Actinomycetes</taxon>
        <taxon>Kitasatosporales</taxon>
        <taxon>Streptomycetaceae</taxon>
        <taxon>Streptantibioticus</taxon>
    </lineage>
</organism>
<accession>A0ABS7QR67</accession>
<keyword evidence="4" id="KW-1185">Reference proteome</keyword>
<name>A0ABS7QR67_9ACTN</name>
<proteinExistence type="predicted"/>
<dbReference type="RefSeq" id="WP_222977169.1">
    <property type="nucleotide sequence ID" value="NZ_JAINVZ010000006.1"/>
</dbReference>
<comment type="caution">
    <text evidence="3">The sequence shown here is derived from an EMBL/GenBank/DDBJ whole genome shotgun (WGS) entry which is preliminary data.</text>
</comment>